<dbReference type="Pfam" id="PF03476">
    <property type="entry name" value="MOSC_N"/>
    <property type="match status" value="1"/>
</dbReference>
<dbReference type="SUPFAM" id="SSF141673">
    <property type="entry name" value="MOSC N-terminal domain-like"/>
    <property type="match status" value="1"/>
</dbReference>
<dbReference type="InterPro" id="IPR005303">
    <property type="entry name" value="MOCOS_middle"/>
</dbReference>
<proteinExistence type="predicted"/>
<dbReference type="InterPro" id="IPR005302">
    <property type="entry name" value="MoCF_Sase_C"/>
</dbReference>
<evidence type="ECO:0000313" key="2">
    <source>
        <dbReference type="EMBL" id="TXS25749.1"/>
    </source>
</evidence>
<dbReference type="InterPro" id="IPR011037">
    <property type="entry name" value="Pyrv_Knase-like_insert_dom_sf"/>
</dbReference>
<dbReference type="Pfam" id="PF03473">
    <property type="entry name" value="MOSC"/>
    <property type="match status" value="1"/>
</dbReference>
<feature type="domain" description="MOSC" evidence="1">
    <location>
        <begin position="127"/>
        <end position="273"/>
    </location>
</feature>
<dbReference type="AlphaFoldDB" id="A0A652KPV5"/>
<dbReference type="SUPFAM" id="SSF50800">
    <property type="entry name" value="PK beta-barrel domain-like"/>
    <property type="match status" value="1"/>
</dbReference>
<sequence length="281" mass="29880">MVSPVLGAAYVHPVKSLAACAADAVAVEPWGLDGDRRWMLIDSENRVVTQRQQPGMALLSAEPLPGGGLALSAPGGPALVVEVPDPAGTVVAGLHRSEVTVVVAAEAAHAWFGARLGAEVRLVHLDAPSHRRPVDPAFGRPGETVSLADAYPLLLTTRASLDALNSLVAQGDHPDEGSLPMDRFRPNVVVEGTAPWAEDGWRRIAIGEVVFRVVKPCGRCVITTTDQRTGERGKEPLRTLARHRKDGKYLLFGQHMIPEGTGVIRAGDPVRVLDRRTGVPG</sequence>
<evidence type="ECO:0000259" key="1">
    <source>
        <dbReference type="PROSITE" id="PS51340"/>
    </source>
</evidence>
<gene>
    <name evidence="2" type="ORF">EAO74_36650</name>
</gene>
<dbReference type="GO" id="GO:0030151">
    <property type="term" value="F:molybdenum ion binding"/>
    <property type="evidence" value="ECO:0007669"/>
    <property type="project" value="InterPro"/>
</dbReference>
<protein>
    <submittedName>
        <fullName evidence="2">MOSC domain-containing protein</fullName>
    </submittedName>
</protein>
<dbReference type="EMBL" id="RDBM01000037">
    <property type="protein sequence ID" value="TXS25749.1"/>
    <property type="molecule type" value="Genomic_DNA"/>
</dbReference>
<dbReference type="PANTHER" id="PTHR14237:SF19">
    <property type="entry name" value="MITOCHONDRIAL AMIDOXIME REDUCING COMPONENT 1"/>
    <property type="match status" value="1"/>
</dbReference>
<dbReference type="GO" id="GO:0003824">
    <property type="term" value="F:catalytic activity"/>
    <property type="evidence" value="ECO:0007669"/>
    <property type="project" value="InterPro"/>
</dbReference>
<organism evidence="2">
    <name type="scientific">Streptomyces sp. gb1(2016)</name>
    <dbReference type="NCBI Taxonomy" id="1828321"/>
    <lineage>
        <taxon>Bacteria</taxon>
        <taxon>Bacillati</taxon>
        <taxon>Actinomycetota</taxon>
        <taxon>Actinomycetes</taxon>
        <taxon>Kitasatosporales</taxon>
        <taxon>Streptomycetaceae</taxon>
        <taxon>Streptomyces</taxon>
    </lineage>
</organism>
<dbReference type="RefSeq" id="WP_147985858.1">
    <property type="nucleotide sequence ID" value="NZ_RDBM01000037.1"/>
</dbReference>
<dbReference type="PANTHER" id="PTHR14237">
    <property type="entry name" value="MOLYBDOPTERIN COFACTOR SULFURASE MOSC"/>
    <property type="match status" value="1"/>
</dbReference>
<dbReference type="GO" id="GO:0030170">
    <property type="term" value="F:pyridoxal phosphate binding"/>
    <property type="evidence" value="ECO:0007669"/>
    <property type="project" value="InterPro"/>
</dbReference>
<reference evidence="2" key="1">
    <citation type="submission" date="2018-10" db="EMBL/GenBank/DDBJ databases">
        <authorList>
            <person name="Hariharan J."/>
            <person name="Choudoir M.J."/>
            <person name="Diebold P."/>
            <person name="Panke-Buisse K."/>
            <person name="Campbell A.N."/>
            <person name="Buckley D.H."/>
        </authorList>
    </citation>
    <scope>NUCLEOTIDE SEQUENCE</scope>
    <source>
        <strain evidence="2">Gb1</strain>
    </source>
</reference>
<name>A0A652KPV5_9ACTN</name>
<comment type="caution">
    <text evidence="2">The sequence shown here is derived from an EMBL/GenBank/DDBJ whole genome shotgun (WGS) entry which is preliminary data.</text>
</comment>
<accession>A0A652KPV5</accession>
<dbReference type="PROSITE" id="PS51340">
    <property type="entry name" value="MOSC"/>
    <property type="match status" value="1"/>
</dbReference>